<dbReference type="AlphaFoldDB" id="V4R8P0"/>
<sequence length="216" mass="24221">MAARLRDLISSGSLPPGSRLPAERELAEQLNVHRRTIRKALSALAHEGAVTRHVGRGTFVGSTSVGPEIGVLPNSIAPMELMDARLGIEPVIAAEAALRAKQPDLRRMRLCLRHSDEARTYERFEEWDAALHRSIAEATQNVVFVMIMDMFGKVRASEEWDRLKRRSLTPERRALYRRQHLMAVDAIEARDAKQASVAMREHLKSVRDVMIDAAAV</sequence>
<dbReference type="InterPro" id="IPR036390">
    <property type="entry name" value="WH_DNA-bd_sf"/>
</dbReference>
<evidence type="ECO:0000256" key="4">
    <source>
        <dbReference type="SAM" id="MobiDB-lite"/>
    </source>
</evidence>
<dbReference type="EMBL" id="AWXZ01000042">
    <property type="protein sequence ID" value="ESR22541.1"/>
    <property type="molecule type" value="Genomic_DNA"/>
</dbReference>
<dbReference type="Gene3D" id="1.10.10.10">
    <property type="entry name" value="Winged helix-like DNA-binding domain superfamily/Winged helix DNA-binding domain"/>
    <property type="match status" value="1"/>
</dbReference>
<proteinExistence type="predicted"/>
<feature type="region of interest" description="Disordered" evidence="4">
    <location>
        <begin position="1"/>
        <end position="21"/>
    </location>
</feature>
<feature type="compositionally biased region" description="Low complexity" evidence="4">
    <location>
        <begin position="10"/>
        <end position="20"/>
    </location>
</feature>
<dbReference type="Pfam" id="PF07729">
    <property type="entry name" value="FCD"/>
    <property type="match status" value="1"/>
</dbReference>
<feature type="domain" description="HTH gntR-type" evidence="5">
    <location>
        <begin position="1"/>
        <end position="63"/>
    </location>
</feature>
<protein>
    <submittedName>
        <fullName evidence="6">Uxu operon transcriptional regulator</fullName>
    </submittedName>
</protein>
<dbReference type="Pfam" id="PF00392">
    <property type="entry name" value="GntR"/>
    <property type="match status" value="1"/>
</dbReference>
<dbReference type="PANTHER" id="PTHR43537">
    <property type="entry name" value="TRANSCRIPTIONAL REGULATOR, GNTR FAMILY"/>
    <property type="match status" value="1"/>
</dbReference>
<dbReference type="SMART" id="SM00345">
    <property type="entry name" value="HTH_GNTR"/>
    <property type="match status" value="1"/>
</dbReference>
<evidence type="ECO:0000313" key="6">
    <source>
        <dbReference type="EMBL" id="ESR22541.1"/>
    </source>
</evidence>
<name>V4R8P0_9HYPH</name>
<dbReference type="PRINTS" id="PR00035">
    <property type="entry name" value="HTHGNTR"/>
</dbReference>
<evidence type="ECO:0000256" key="2">
    <source>
        <dbReference type="ARBA" id="ARBA00023125"/>
    </source>
</evidence>
<dbReference type="eggNOG" id="COG2186">
    <property type="taxonomic scope" value="Bacteria"/>
</dbReference>
<keyword evidence="3" id="KW-0804">Transcription</keyword>
<comment type="caution">
    <text evidence="6">The sequence shown here is derived from an EMBL/GenBank/DDBJ whole genome shotgun (WGS) entry which is preliminary data.</text>
</comment>
<reference evidence="6 7" key="1">
    <citation type="journal article" date="2014" name="Genome Announc.">
        <title>Draft Genome Sequence of Lutibaculum baratangense Strain AMV1T, Isolated from a Mud Volcano in Andamans, India.</title>
        <authorList>
            <person name="Singh A."/>
            <person name="Sreenivas A."/>
            <person name="Sathyanarayana Reddy G."/>
            <person name="Pinnaka A.K."/>
            <person name="Shivaji S."/>
        </authorList>
    </citation>
    <scope>NUCLEOTIDE SEQUENCE [LARGE SCALE GENOMIC DNA]</scope>
    <source>
        <strain evidence="6 7">AMV1</strain>
    </source>
</reference>
<dbReference type="GO" id="GO:0003677">
    <property type="term" value="F:DNA binding"/>
    <property type="evidence" value="ECO:0007669"/>
    <property type="project" value="UniProtKB-KW"/>
</dbReference>
<evidence type="ECO:0000256" key="3">
    <source>
        <dbReference type="ARBA" id="ARBA00023163"/>
    </source>
</evidence>
<dbReference type="CDD" id="cd07377">
    <property type="entry name" value="WHTH_GntR"/>
    <property type="match status" value="1"/>
</dbReference>
<dbReference type="SMART" id="SM00895">
    <property type="entry name" value="FCD"/>
    <property type="match status" value="1"/>
</dbReference>
<dbReference type="InterPro" id="IPR011711">
    <property type="entry name" value="GntR_C"/>
</dbReference>
<organism evidence="6 7">
    <name type="scientific">Lutibaculum baratangense AMV1</name>
    <dbReference type="NCBI Taxonomy" id="631454"/>
    <lineage>
        <taxon>Bacteria</taxon>
        <taxon>Pseudomonadati</taxon>
        <taxon>Pseudomonadota</taxon>
        <taxon>Alphaproteobacteria</taxon>
        <taxon>Hyphomicrobiales</taxon>
        <taxon>Tepidamorphaceae</taxon>
        <taxon>Lutibaculum</taxon>
    </lineage>
</organism>
<keyword evidence="1" id="KW-0805">Transcription regulation</keyword>
<dbReference type="PROSITE" id="PS50949">
    <property type="entry name" value="HTH_GNTR"/>
    <property type="match status" value="1"/>
</dbReference>
<dbReference type="Gene3D" id="1.20.120.530">
    <property type="entry name" value="GntR ligand-binding domain-like"/>
    <property type="match status" value="1"/>
</dbReference>
<dbReference type="STRING" id="631454.N177_4106"/>
<dbReference type="GO" id="GO:0003700">
    <property type="term" value="F:DNA-binding transcription factor activity"/>
    <property type="evidence" value="ECO:0007669"/>
    <property type="project" value="InterPro"/>
</dbReference>
<dbReference type="SUPFAM" id="SSF46785">
    <property type="entry name" value="Winged helix' DNA-binding domain"/>
    <property type="match status" value="1"/>
</dbReference>
<evidence type="ECO:0000313" key="7">
    <source>
        <dbReference type="Proteomes" id="UP000017819"/>
    </source>
</evidence>
<dbReference type="InterPro" id="IPR008920">
    <property type="entry name" value="TF_FadR/GntR_C"/>
</dbReference>
<dbReference type="SUPFAM" id="SSF48008">
    <property type="entry name" value="GntR ligand-binding domain-like"/>
    <property type="match status" value="1"/>
</dbReference>
<dbReference type="InterPro" id="IPR000524">
    <property type="entry name" value="Tscrpt_reg_HTH_GntR"/>
</dbReference>
<dbReference type="Proteomes" id="UP000017819">
    <property type="component" value="Unassembled WGS sequence"/>
</dbReference>
<dbReference type="PANTHER" id="PTHR43537:SF5">
    <property type="entry name" value="UXU OPERON TRANSCRIPTIONAL REGULATOR"/>
    <property type="match status" value="1"/>
</dbReference>
<evidence type="ECO:0000256" key="1">
    <source>
        <dbReference type="ARBA" id="ARBA00023015"/>
    </source>
</evidence>
<keyword evidence="7" id="KW-1185">Reference proteome</keyword>
<evidence type="ECO:0000259" key="5">
    <source>
        <dbReference type="PROSITE" id="PS50949"/>
    </source>
</evidence>
<accession>V4R8P0</accession>
<dbReference type="InterPro" id="IPR036388">
    <property type="entry name" value="WH-like_DNA-bd_sf"/>
</dbReference>
<keyword evidence="2" id="KW-0238">DNA-binding</keyword>
<gene>
    <name evidence="6" type="ORF">N177_4106</name>
</gene>